<sequence>MAFRVMIKEGYQLGKGLGPHLSGIPAPIMIRENKGKVGLGYQGGNQDRDPGSPQVGSALSQHYVRGNVAMIRNKPMGQ</sequence>
<name>A0A371G732_MUCPR</name>
<protein>
    <recommendedName>
        <fullName evidence="2">G-patch domain-containing protein</fullName>
    </recommendedName>
</protein>
<dbReference type="Pfam" id="PF01585">
    <property type="entry name" value="G-patch"/>
    <property type="match status" value="1"/>
</dbReference>
<dbReference type="OrthoDB" id="1736143at2759"/>
<proteinExistence type="predicted"/>
<accession>A0A371G732</accession>
<dbReference type="PROSITE" id="PS50174">
    <property type="entry name" value="G_PATCH"/>
    <property type="match status" value="1"/>
</dbReference>
<dbReference type="InterPro" id="IPR000467">
    <property type="entry name" value="G_patch_dom"/>
</dbReference>
<feature type="domain" description="G-patch" evidence="2">
    <location>
        <begin position="1"/>
        <end position="44"/>
    </location>
</feature>
<evidence type="ECO:0000313" key="3">
    <source>
        <dbReference type="EMBL" id="RDX86334.1"/>
    </source>
</evidence>
<feature type="non-terminal residue" evidence="3">
    <location>
        <position position="1"/>
    </location>
</feature>
<feature type="region of interest" description="Disordered" evidence="1">
    <location>
        <begin position="39"/>
        <end position="58"/>
    </location>
</feature>
<evidence type="ECO:0000259" key="2">
    <source>
        <dbReference type="PROSITE" id="PS50174"/>
    </source>
</evidence>
<dbReference type="GO" id="GO:0003676">
    <property type="term" value="F:nucleic acid binding"/>
    <property type="evidence" value="ECO:0007669"/>
    <property type="project" value="InterPro"/>
</dbReference>
<dbReference type="AlphaFoldDB" id="A0A371G732"/>
<dbReference type="EMBL" id="QJKJ01006543">
    <property type="protein sequence ID" value="RDX86334.1"/>
    <property type="molecule type" value="Genomic_DNA"/>
</dbReference>
<reference evidence="3" key="1">
    <citation type="submission" date="2018-05" db="EMBL/GenBank/DDBJ databases">
        <title>Draft genome of Mucuna pruriens seed.</title>
        <authorList>
            <person name="Nnadi N.E."/>
            <person name="Vos R."/>
            <person name="Hasami M.H."/>
            <person name="Devisetty U.K."/>
            <person name="Aguiy J.C."/>
        </authorList>
    </citation>
    <scope>NUCLEOTIDE SEQUENCE [LARGE SCALE GENOMIC DNA]</scope>
    <source>
        <strain evidence="3">JCA_2017</strain>
    </source>
</reference>
<gene>
    <name evidence="3" type="ORF">CR513_32333</name>
</gene>
<evidence type="ECO:0000313" key="4">
    <source>
        <dbReference type="Proteomes" id="UP000257109"/>
    </source>
</evidence>
<comment type="caution">
    <text evidence="3">The sequence shown here is derived from an EMBL/GenBank/DDBJ whole genome shotgun (WGS) entry which is preliminary data.</text>
</comment>
<organism evidence="3 4">
    <name type="scientific">Mucuna pruriens</name>
    <name type="common">Velvet bean</name>
    <name type="synonym">Dolichos pruriens</name>
    <dbReference type="NCBI Taxonomy" id="157652"/>
    <lineage>
        <taxon>Eukaryota</taxon>
        <taxon>Viridiplantae</taxon>
        <taxon>Streptophyta</taxon>
        <taxon>Embryophyta</taxon>
        <taxon>Tracheophyta</taxon>
        <taxon>Spermatophyta</taxon>
        <taxon>Magnoliopsida</taxon>
        <taxon>eudicotyledons</taxon>
        <taxon>Gunneridae</taxon>
        <taxon>Pentapetalae</taxon>
        <taxon>rosids</taxon>
        <taxon>fabids</taxon>
        <taxon>Fabales</taxon>
        <taxon>Fabaceae</taxon>
        <taxon>Papilionoideae</taxon>
        <taxon>50 kb inversion clade</taxon>
        <taxon>NPAAA clade</taxon>
        <taxon>indigoferoid/millettioid clade</taxon>
        <taxon>Phaseoleae</taxon>
        <taxon>Mucuna</taxon>
    </lineage>
</organism>
<keyword evidence="4" id="KW-1185">Reference proteome</keyword>
<dbReference type="Proteomes" id="UP000257109">
    <property type="component" value="Unassembled WGS sequence"/>
</dbReference>
<evidence type="ECO:0000256" key="1">
    <source>
        <dbReference type="SAM" id="MobiDB-lite"/>
    </source>
</evidence>